<evidence type="ECO:0000313" key="2">
    <source>
        <dbReference type="EMBL" id="NMB91378.1"/>
    </source>
</evidence>
<accession>A0A7X9E6U6</accession>
<comment type="caution">
    <text evidence="2">The sequence shown here is derived from an EMBL/GenBank/DDBJ whole genome shotgun (WGS) entry which is preliminary data.</text>
</comment>
<dbReference type="Pfam" id="PF13277">
    <property type="entry name" value="YmdB"/>
    <property type="match status" value="1"/>
</dbReference>
<dbReference type="SUPFAM" id="SSF56300">
    <property type="entry name" value="Metallo-dependent phosphatases"/>
    <property type="match status" value="1"/>
</dbReference>
<gene>
    <name evidence="2" type="ORF">GYA37_00860</name>
</gene>
<dbReference type="Gene3D" id="3.60.21.10">
    <property type="match status" value="1"/>
</dbReference>
<dbReference type="AlphaFoldDB" id="A0A7X9E6U6"/>
<organism evidence="2 3">
    <name type="scientific">candidate division WWE3 bacterium</name>
    <dbReference type="NCBI Taxonomy" id="2053526"/>
    <lineage>
        <taxon>Bacteria</taxon>
        <taxon>Katanobacteria</taxon>
    </lineage>
</organism>
<evidence type="ECO:0000256" key="1">
    <source>
        <dbReference type="PIRSR" id="PIRSR004789-50"/>
    </source>
</evidence>
<sequence length="259" mass="28548">MKILFVGEIVAKPGREIVSKFLPGIIKTNKVDLVFANAENLSGGRGVTEEKLDQMKLVGVDYFTSGEHIFWEKGTEDIIDKLPILRPANYPLGTPGEGYKIIDAGENGQVLLINLMGVTSYSGKNAFLDNPFAKVDEILEETKDQEFVAKIVDFHAEATSEKYSLGFYLDGRVDAVVGTHTHVPTCDNYVLPKGTLYVTDVGMCGAVDSSLGVKADITIKMFKTAMNQRFEWESAGRKAFRSVLLDLEAKSIVRIDNMI</sequence>
<feature type="active site" description="Proton donor" evidence="1">
    <location>
        <position position="68"/>
    </location>
</feature>
<dbReference type="InterPro" id="IPR029052">
    <property type="entry name" value="Metallo-depent_PP-like"/>
</dbReference>
<protein>
    <submittedName>
        <fullName evidence="2">YmdB family metallophosphoesterase</fullName>
    </submittedName>
</protein>
<dbReference type="PANTHER" id="PTHR36303">
    <property type="entry name" value="2',3'-CYCLIC-NUCLEOTIDE 2'-PHOSPHODIESTERASE"/>
    <property type="match status" value="1"/>
</dbReference>
<reference evidence="2 3" key="1">
    <citation type="journal article" date="2020" name="Biotechnol. Biofuels">
        <title>New insights from the biogas microbiome by comprehensive genome-resolved metagenomics of nearly 1600 species originating from multiple anaerobic digesters.</title>
        <authorList>
            <person name="Campanaro S."/>
            <person name="Treu L."/>
            <person name="Rodriguez-R L.M."/>
            <person name="Kovalovszki A."/>
            <person name="Ziels R.M."/>
            <person name="Maus I."/>
            <person name="Zhu X."/>
            <person name="Kougias P.G."/>
            <person name="Basile A."/>
            <person name="Luo G."/>
            <person name="Schluter A."/>
            <person name="Konstantinidis K.T."/>
            <person name="Angelidaki I."/>
        </authorList>
    </citation>
    <scope>NUCLEOTIDE SEQUENCE [LARGE SCALE GENOMIC DNA]</scope>
    <source>
        <strain evidence="2">AS27yjCOA_202</strain>
    </source>
</reference>
<name>A0A7X9E6U6_UNCKA</name>
<dbReference type="InterPro" id="IPR005235">
    <property type="entry name" value="YmdB-like"/>
</dbReference>
<dbReference type="Proteomes" id="UP000590542">
    <property type="component" value="Unassembled WGS sequence"/>
</dbReference>
<dbReference type="GO" id="GO:0004113">
    <property type="term" value="F:2',3'-cyclic-nucleotide 3'-phosphodiesterase activity"/>
    <property type="evidence" value="ECO:0007669"/>
    <property type="project" value="TreeGrafter"/>
</dbReference>
<evidence type="ECO:0000313" key="3">
    <source>
        <dbReference type="Proteomes" id="UP000590542"/>
    </source>
</evidence>
<dbReference type="EMBL" id="JAAZNV010000006">
    <property type="protein sequence ID" value="NMB91378.1"/>
    <property type="molecule type" value="Genomic_DNA"/>
</dbReference>
<dbReference type="PIRSF" id="PIRSF004789">
    <property type="entry name" value="DR1281"/>
    <property type="match status" value="1"/>
</dbReference>
<dbReference type="PANTHER" id="PTHR36303:SF1">
    <property type="entry name" value="2',3'-CYCLIC-NUCLEOTIDE 2'-PHOSPHODIESTERASE"/>
    <property type="match status" value="1"/>
</dbReference>
<proteinExistence type="predicted"/>